<dbReference type="PROSITE" id="PS51352">
    <property type="entry name" value="THIOREDOXIN_2"/>
    <property type="match status" value="1"/>
</dbReference>
<keyword evidence="5" id="KW-0676">Redox-active center</keyword>
<dbReference type="CDD" id="cd02956">
    <property type="entry name" value="ybbN"/>
    <property type="match status" value="1"/>
</dbReference>
<dbReference type="SUPFAM" id="SSF48452">
    <property type="entry name" value="TPR-like"/>
    <property type="match status" value="1"/>
</dbReference>
<dbReference type="EMBL" id="CP058214">
    <property type="protein sequence ID" value="QPC43333.1"/>
    <property type="molecule type" value="Genomic_DNA"/>
</dbReference>
<dbReference type="InterPro" id="IPR013766">
    <property type="entry name" value="Thioredoxin_domain"/>
</dbReference>
<reference evidence="8 9" key="1">
    <citation type="submission" date="2020-06" db="EMBL/GenBank/DDBJ databases">
        <title>Genome sequence of 2 isolates from Red Sea Mangroves.</title>
        <authorList>
            <person name="Sefrji F."/>
            <person name="Michoud G."/>
            <person name="Merlino G."/>
            <person name="Daffonchio D."/>
        </authorList>
    </citation>
    <scope>NUCLEOTIDE SEQUENCE [LARGE SCALE GENOMIC DNA]</scope>
    <source>
        <strain evidence="8 9">R1DC25</strain>
    </source>
</reference>
<proteinExistence type="inferred from homology"/>
<feature type="domain" description="Thioredoxin" evidence="7">
    <location>
        <begin position="6"/>
        <end position="127"/>
    </location>
</feature>
<evidence type="ECO:0000256" key="4">
    <source>
        <dbReference type="ARBA" id="ARBA00023157"/>
    </source>
</evidence>
<evidence type="ECO:0000256" key="2">
    <source>
        <dbReference type="ARBA" id="ARBA00022448"/>
    </source>
</evidence>
<keyword evidence="9" id="KW-1185">Reference proteome</keyword>
<dbReference type="GO" id="GO:0005829">
    <property type="term" value="C:cytosol"/>
    <property type="evidence" value="ECO:0007669"/>
    <property type="project" value="TreeGrafter"/>
</dbReference>
<evidence type="ECO:0000256" key="5">
    <source>
        <dbReference type="ARBA" id="ARBA00023284"/>
    </source>
</evidence>
<dbReference type="AlphaFoldDB" id="A0A7S8HCK3"/>
<keyword evidence="3" id="KW-0249">Electron transport</keyword>
<keyword evidence="4" id="KW-1015">Disulfide bond</keyword>
<dbReference type="InterPro" id="IPR011990">
    <property type="entry name" value="TPR-like_helical_dom_sf"/>
</dbReference>
<dbReference type="NCBIfam" id="TIGR01068">
    <property type="entry name" value="thioredoxin"/>
    <property type="match status" value="1"/>
</dbReference>
<evidence type="ECO:0000256" key="1">
    <source>
        <dbReference type="ARBA" id="ARBA00008987"/>
    </source>
</evidence>
<dbReference type="FunFam" id="3.40.30.10:FF:000001">
    <property type="entry name" value="Thioredoxin"/>
    <property type="match status" value="1"/>
</dbReference>
<dbReference type="PANTHER" id="PTHR45663">
    <property type="entry name" value="GEO12009P1"/>
    <property type="match status" value="1"/>
</dbReference>
<name>A0A7S8HCK3_9HYPH</name>
<dbReference type="InterPro" id="IPR036249">
    <property type="entry name" value="Thioredoxin-like_sf"/>
</dbReference>
<evidence type="ECO:0000313" key="9">
    <source>
        <dbReference type="Proteomes" id="UP000593594"/>
    </source>
</evidence>
<dbReference type="KEGG" id="kmn:HW532_11890"/>
<dbReference type="Proteomes" id="UP000593594">
    <property type="component" value="Chromosome"/>
</dbReference>
<dbReference type="InterPro" id="IPR017937">
    <property type="entry name" value="Thioredoxin_CS"/>
</dbReference>
<gene>
    <name evidence="8" type="primary">trxA</name>
    <name evidence="8" type="ORF">HW532_11890</name>
</gene>
<dbReference type="GO" id="GO:0006950">
    <property type="term" value="P:response to stress"/>
    <property type="evidence" value="ECO:0007669"/>
    <property type="project" value="UniProtKB-ARBA"/>
</dbReference>
<dbReference type="Gene3D" id="1.25.40.10">
    <property type="entry name" value="Tetratricopeptide repeat domain"/>
    <property type="match status" value="2"/>
</dbReference>
<protein>
    <recommendedName>
        <fullName evidence="6">Thioredoxin</fullName>
    </recommendedName>
</protein>
<dbReference type="PRINTS" id="PR00421">
    <property type="entry name" value="THIOREDOXIN"/>
</dbReference>
<evidence type="ECO:0000256" key="6">
    <source>
        <dbReference type="NCBIfam" id="TIGR01068"/>
    </source>
</evidence>
<evidence type="ECO:0000313" key="8">
    <source>
        <dbReference type="EMBL" id="QPC43333.1"/>
    </source>
</evidence>
<dbReference type="PANTHER" id="PTHR45663:SF11">
    <property type="entry name" value="GEO12009P1"/>
    <property type="match status" value="1"/>
</dbReference>
<organism evidence="8 9">
    <name type="scientific">Kaustia mangrovi</name>
    <dbReference type="NCBI Taxonomy" id="2593653"/>
    <lineage>
        <taxon>Bacteria</taxon>
        <taxon>Pseudomonadati</taxon>
        <taxon>Pseudomonadota</taxon>
        <taxon>Alphaproteobacteria</taxon>
        <taxon>Hyphomicrobiales</taxon>
        <taxon>Parvibaculaceae</taxon>
        <taxon>Kaustia</taxon>
    </lineage>
</organism>
<dbReference type="Gene3D" id="3.40.30.10">
    <property type="entry name" value="Glutaredoxin"/>
    <property type="match status" value="1"/>
</dbReference>
<dbReference type="RefSeq" id="WP_213160695.1">
    <property type="nucleotide sequence ID" value="NZ_CP058214.1"/>
</dbReference>
<dbReference type="PROSITE" id="PS00194">
    <property type="entry name" value="THIOREDOXIN_1"/>
    <property type="match status" value="1"/>
</dbReference>
<evidence type="ECO:0000256" key="3">
    <source>
        <dbReference type="ARBA" id="ARBA00022982"/>
    </source>
</evidence>
<dbReference type="GO" id="GO:0045454">
    <property type="term" value="P:cell redox homeostasis"/>
    <property type="evidence" value="ECO:0007669"/>
    <property type="project" value="TreeGrafter"/>
</dbReference>
<accession>A0A7S8HCK3</accession>
<keyword evidence="2" id="KW-0813">Transport</keyword>
<evidence type="ECO:0000259" key="7">
    <source>
        <dbReference type="PROSITE" id="PS51352"/>
    </source>
</evidence>
<dbReference type="Pfam" id="PF00085">
    <property type="entry name" value="Thioredoxin"/>
    <property type="match status" value="1"/>
</dbReference>
<dbReference type="SUPFAM" id="SSF52833">
    <property type="entry name" value="Thioredoxin-like"/>
    <property type="match status" value="1"/>
</dbReference>
<dbReference type="Pfam" id="PF14559">
    <property type="entry name" value="TPR_19"/>
    <property type="match status" value="1"/>
</dbReference>
<sequence>MDTPIIGGGNGAAPGAADDLVKDSDTAHFMADVIEASAKVPVIVDFWAPWCGPCKQLGPALEKAVTAAGGAVKLVKIDVDQNQELAAQMRIQSIPAVYAFVNGQPVDGFMGALPESQIKAFIDRLTDGQGGASDEIDALVEAGQNAFADNNIAGAAQAFAQALQIDRENTAAIGGLAKCQIASGELDRAEATLTLTPPSRQNDPEIVSARAALELAATPVDNSEIGRLEAVIADNPGDHQSRYDLAIALNAAGRREEALDHLLHIVGKDRGWNDEAARKQLLKLFEAWGPKDELTLAGRRRLSSLLFS</sequence>
<dbReference type="Pfam" id="PF14561">
    <property type="entry name" value="TPR_20"/>
    <property type="match status" value="1"/>
</dbReference>
<dbReference type="GO" id="GO:0015035">
    <property type="term" value="F:protein-disulfide reductase activity"/>
    <property type="evidence" value="ECO:0007669"/>
    <property type="project" value="UniProtKB-UniRule"/>
</dbReference>
<comment type="similarity">
    <text evidence="1">Belongs to the thioredoxin family.</text>
</comment>
<dbReference type="InterPro" id="IPR005746">
    <property type="entry name" value="Thioredoxin"/>
</dbReference>